<reference evidence="2 3" key="1">
    <citation type="journal article" date="2020" name="bioRxiv">
        <title>Metabolic contributions of an alphaproteobacterial endosymbiont in the apicomplexan Cardiosporidium cionae.</title>
        <authorList>
            <person name="Hunter E.S."/>
            <person name="Paight C.J."/>
            <person name="Lane C.E."/>
        </authorList>
    </citation>
    <scope>NUCLEOTIDE SEQUENCE [LARGE SCALE GENOMIC DNA]</scope>
    <source>
        <strain evidence="2">ESH_2018</strain>
    </source>
</reference>
<dbReference type="PANTHER" id="PTHR43834:SF2">
    <property type="entry name" value="GTPASE DER"/>
    <property type="match status" value="1"/>
</dbReference>
<gene>
    <name evidence="2" type="ORF">IE077_003214</name>
</gene>
<accession>A0ABQ7J435</accession>
<dbReference type="PRINTS" id="PR00326">
    <property type="entry name" value="GTP1OBG"/>
</dbReference>
<evidence type="ECO:0000259" key="1">
    <source>
        <dbReference type="Pfam" id="PF01926"/>
    </source>
</evidence>
<dbReference type="Pfam" id="PF01926">
    <property type="entry name" value="MMR_HSR1"/>
    <property type="match status" value="2"/>
</dbReference>
<dbReference type="EMBL" id="JADAQX010001296">
    <property type="protein sequence ID" value="KAF8817872.1"/>
    <property type="molecule type" value="Genomic_DNA"/>
</dbReference>
<comment type="caution">
    <text evidence="2">The sequence shown here is derived from an EMBL/GenBank/DDBJ whole genome shotgun (WGS) entry which is preliminary data.</text>
</comment>
<protein>
    <submittedName>
        <fullName evidence="2">GTP-binding protein engA</fullName>
    </submittedName>
</protein>
<dbReference type="NCBIfam" id="TIGR00231">
    <property type="entry name" value="small_GTP"/>
    <property type="match status" value="1"/>
</dbReference>
<name>A0ABQ7J435_9APIC</name>
<proteinExistence type="predicted"/>
<dbReference type="InterPro" id="IPR005225">
    <property type="entry name" value="Small_GTP-bd"/>
</dbReference>
<feature type="domain" description="G" evidence="1">
    <location>
        <begin position="294"/>
        <end position="336"/>
    </location>
</feature>
<dbReference type="InterPro" id="IPR006073">
    <property type="entry name" value="GTP-bd"/>
</dbReference>
<sequence>MDHLKSMCTPVKKSNQISQTWNCTLLVVWFCVIVGCRTQATAFLRHHRRCFYGSTNTPLLPAKESSQRCNLGLQKTRGWQRFLDSSFSITGQTVGGYPFSIFHAHKIPQIALIGRPNVGKSTFFNRITQQFRKGAIVDDQPGITRDRLYYSIEWKGIPFQVVDTGGLILKSSDDETGNMFYSQEIREQTLLAMNTASCILFIVDGKTGIHPYDEAIAENLRRYTKPYILCVNKCESYVHGNRQAQVFWELGLGFPHPCSAIQGEGIEKILDTCSSFLIHETISREETSTEEVIKIAFIGRPNVGKSSLMNCILGENRSIVSEMAGTTRDTLDTTIQRSMY</sequence>
<dbReference type="SUPFAM" id="SSF52540">
    <property type="entry name" value="P-loop containing nucleoside triphosphate hydrolases"/>
    <property type="match status" value="2"/>
</dbReference>
<dbReference type="Gene3D" id="3.40.50.300">
    <property type="entry name" value="P-loop containing nucleotide triphosphate hydrolases"/>
    <property type="match status" value="2"/>
</dbReference>
<keyword evidence="3" id="KW-1185">Reference proteome</keyword>
<feature type="domain" description="G" evidence="1">
    <location>
        <begin position="109"/>
        <end position="233"/>
    </location>
</feature>
<evidence type="ECO:0000313" key="2">
    <source>
        <dbReference type="EMBL" id="KAF8817872.1"/>
    </source>
</evidence>
<dbReference type="Proteomes" id="UP000823046">
    <property type="component" value="Unassembled WGS sequence"/>
</dbReference>
<dbReference type="PANTHER" id="PTHR43834">
    <property type="entry name" value="GTPASE DER"/>
    <property type="match status" value="1"/>
</dbReference>
<organism evidence="2 3">
    <name type="scientific">Cardiosporidium cionae</name>
    <dbReference type="NCBI Taxonomy" id="476202"/>
    <lineage>
        <taxon>Eukaryota</taxon>
        <taxon>Sar</taxon>
        <taxon>Alveolata</taxon>
        <taxon>Apicomplexa</taxon>
        <taxon>Aconoidasida</taxon>
        <taxon>Nephromycida</taxon>
        <taxon>Cardiosporidium</taxon>
    </lineage>
</organism>
<dbReference type="InterPro" id="IPR027417">
    <property type="entry name" value="P-loop_NTPase"/>
</dbReference>
<evidence type="ECO:0000313" key="3">
    <source>
        <dbReference type="Proteomes" id="UP000823046"/>
    </source>
</evidence>
<dbReference type="CDD" id="cd01894">
    <property type="entry name" value="EngA1"/>
    <property type="match status" value="1"/>
</dbReference>